<feature type="domain" description="N-acetyltransferase" evidence="3">
    <location>
        <begin position="107"/>
        <end position="242"/>
    </location>
</feature>
<dbReference type="Proteomes" id="UP000659124">
    <property type="component" value="Unassembled WGS sequence"/>
</dbReference>
<dbReference type="EMBL" id="JACVFC010000003">
    <property type="protein sequence ID" value="MBC9933201.1"/>
    <property type="molecule type" value="Genomic_DNA"/>
</dbReference>
<dbReference type="InterPro" id="IPR013653">
    <property type="entry name" value="GCN5-like_dom"/>
</dbReference>
<accession>A0ABR7TRT5</accession>
<evidence type="ECO:0000259" key="3">
    <source>
        <dbReference type="PROSITE" id="PS51186"/>
    </source>
</evidence>
<name>A0ABR7TRT5_9BACT</name>
<keyword evidence="5" id="KW-1185">Reference proteome</keyword>
<dbReference type="InterPro" id="IPR016181">
    <property type="entry name" value="Acyl_CoA_acyltransferase"/>
</dbReference>
<dbReference type="PANTHER" id="PTHR43420">
    <property type="entry name" value="ACETYLTRANSFERASE"/>
    <property type="match status" value="1"/>
</dbReference>
<dbReference type="InterPro" id="IPR050680">
    <property type="entry name" value="YpeA/RimI_acetyltransf"/>
</dbReference>
<evidence type="ECO:0000256" key="1">
    <source>
        <dbReference type="ARBA" id="ARBA00022679"/>
    </source>
</evidence>
<evidence type="ECO:0000313" key="5">
    <source>
        <dbReference type="Proteomes" id="UP000659124"/>
    </source>
</evidence>
<proteinExistence type="predicted"/>
<comment type="caution">
    <text evidence="4">The sequence shown here is derived from an EMBL/GenBank/DDBJ whole genome shotgun (WGS) entry which is preliminary data.</text>
</comment>
<organism evidence="4 5">
    <name type="scientific">Chitinophaga qingshengii</name>
    <dbReference type="NCBI Taxonomy" id="1569794"/>
    <lineage>
        <taxon>Bacteria</taxon>
        <taxon>Pseudomonadati</taxon>
        <taxon>Bacteroidota</taxon>
        <taxon>Chitinophagia</taxon>
        <taxon>Chitinophagales</taxon>
        <taxon>Chitinophagaceae</taxon>
        <taxon>Chitinophaga</taxon>
    </lineage>
</organism>
<dbReference type="SUPFAM" id="SSF55729">
    <property type="entry name" value="Acyl-CoA N-acyltransferases (Nat)"/>
    <property type="match status" value="1"/>
</dbReference>
<dbReference type="PROSITE" id="PS51186">
    <property type="entry name" value="GNAT"/>
    <property type="match status" value="1"/>
</dbReference>
<evidence type="ECO:0000313" key="4">
    <source>
        <dbReference type="EMBL" id="MBC9933201.1"/>
    </source>
</evidence>
<keyword evidence="1" id="KW-0808">Transferase</keyword>
<keyword evidence="2" id="KW-0012">Acyltransferase</keyword>
<evidence type="ECO:0000256" key="2">
    <source>
        <dbReference type="ARBA" id="ARBA00023315"/>
    </source>
</evidence>
<dbReference type="CDD" id="cd04301">
    <property type="entry name" value="NAT_SF"/>
    <property type="match status" value="1"/>
</dbReference>
<dbReference type="PANTHER" id="PTHR43420:SF3">
    <property type="entry name" value="N-ACETYLTRANSFERASE DOMAIN-CONTAINING PROTEIN"/>
    <property type="match status" value="1"/>
</dbReference>
<dbReference type="RefSeq" id="WP_188090322.1">
    <property type="nucleotide sequence ID" value="NZ_JACVFC010000003.1"/>
</dbReference>
<gene>
    <name evidence="4" type="ORF">ICL07_22620</name>
</gene>
<dbReference type="InterPro" id="IPR000182">
    <property type="entry name" value="GNAT_dom"/>
</dbReference>
<reference evidence="4 5" key="1">
    <citation type="submission" date="2020-09" db="EMBL/GenBank/DDBJ databases">
        <title>Genome sequences of type strains of Chitinophaga qingshengii and Chitinophaga varians.</title>
        <authorList>
            <person name="Kittiwongwattana C."/>
        </authorList>
    </citation>
    <scope>NUCLEOTIDE SEQUENCE [LARGE SCALE GENOMIC DNA]</scope>
    <source>
        <strain evidence="4 5">JCM 30026</strain>
    </source>
</reference>
<sequence length="242" mass="27480">MAKFVMDQYKQLLETIDEQLLDNPVWSALTTVHASWAEGTSHAKRYRREFLSFIAYDHNVPERLADLQPWINEGESFFLIGKLPELPANWQPVFELPCAQMVLRQKVDIPAQTPADIAMMTAADAADMSDLTGRVQPGYYQPDTRLLGTYYGIRQEGRLVAMAGERMRMKGFTELSAIVTDPAYTGRGYAQQLITRLCAQHTAEGITSMLHVSLANERAIRLYEHMGFVTRREIVFTKFVKG</sequence>
<protein>
    <submittedName>
        <fullName evidence="4">GNAT family N-acetyltransferase</fullName>
    </submittedName>
</protein>
<dbReference type="Pfam" id="PF08445">
    <property type="entry name" value="FR47"/>
    <property type="match status" value="1"/>
</dbReference>
<dbReference type="Gene3D" id="3.40.630.30">
    <property type="match status" value="1"/>
</dbReference>